<dbReference type="RefSeq" id="XP_074231754.1">
    <property type="nucleotide sequence ID" value="XM_074375653.1"/>
</dbReference>
<name>A0AC58RB55_CAMBA</name>
<sequence>MSRDPGSETPRRWRELQFPVGSRASRGPCGPQSPHLCNGAAPFRRARGTRRPIALLLPPAQPPGRRSHVLPGRADPASPGPRRHSRAGTKKGRWRRHGSPPAPGRPGAAHLRRAGDGLAAGRGEVRNRNCARGGRGRAPSARAPSREEMSQARPVSRNLFFLYTFLQNHGPGSLHEQVVGVPGVTVTDVLEFDPEISPDRDSLHELAAQLASTADDMELRFVLCQFAELPWMVIYSLFFTYNQTGLRDVYRSFMYALTNLRENRRFRNFLAGRGRVFPGPWREMVLSLLLGVLLSCGCRLAH</sequence>
<accession>A0AC58RB55</accession>
<reference evidence="2" key="1">
    <citation type="submission" date="2025-08" db="UniProtKB">
        <authorList>
            <consortium name="RefSeq"/>
        </authorList>
    </citation>
    <scope>IDENTIFICATION</scope>
    <source>
        <tissue evidence="2">Blood</tissue>
    </source>
</reference>
<keyword evidence="1" id="KW-1185">Reference proteome</keyword>
<organism evidence="1 2">
    <name type="scientific">Camelus bactrianus</name>
    <name type="common">Bactrian camel</name>
    <dbReference type="NCBI Taxonomy" id="9837"/>
    <lineage>
        <taxon>Eukaryota</taxon>
        <taxon>Metazoa</taxon>
        <taxon>Chordata</taxon>
        <taxon>Craniata</taxon>
        <taxon>Vertebrata</taxon>
        <taxon>Euteleostomi</taxon>
        <taxon>Mammalia</taxon>
        <taxon>Eutheria</taxon>
        <taxon>Laurasiatheria</taxon>
        <taxon>Artiodactyla</taxon>
        <taxon>Tylopoda</taxon>
        <taxon>Camelidae</taxon>
        <taxon>Camelus</taxon>
    </lineage>
</organism>
<evidence type="ECO:0000313" key="2">
    <source>
        <dbReference type="RefSeq" id="XP_074231754.1"/>
    </source>
</evidence>
<evidence type="ECO:0000313" key="1">
    <source>
        <dbReference type="Proteomes" id="UP001732780"/>
    </source>
</evidence>
<gene>
    <name evidence="2" type="primary">BIK</name>
</gene>
<protein>
    <submittedName>
        <fullName evidence="2">Bcl-2-interacting killer</fullName>
    </submittedName>
</protein>
<proteinExistence type="predicted"/>
<dbReference type="Proteomes" id="UP001732780">
    <property type="component" value="Chromosome 12"/>
</dbReference>